<dbReference type="InterPro" id="IPR014042">
    <property type="entry name" value="Glutathione_synthase_a-hlx"/>
</dbReference>
<name>A0A6G0TQK8_APHGL</name>
<evidence type="ECO:0000313" key="1">
    <source>
        <dbReference type="EMBL" id="KAE9537247.1"/>
    </source>
</evidence>
<dbReference type="GO" id="GO:0005829">
    <property type="term" value="C:cytosol"/>
    <property type="evidence" value="ECO:0007669"/>
    <property type="project" value="TreeGrafter"/>
</dbReference>
<dbReference type="Gene3D" id="1.10.1080.10">
    <property type="entry name" value="Glutathione Synthetase, Chain A, domain 3"/>
    <property type="match status" value="1"/>
</dbReference>
<sequence length="176" mass="20631">MSQASRRFGRSNENKLKLSRRHQLHYCVFNKKIQNCKHISIYHKMAANLNPCISLPINLGENDFQDLVQKVKDWTIMHGGGMRSKTQFSYDSLTVVPFTLFPSVFPRSEFQKAVAIQPALNELTHQVSNDHEFLYSCLEKTIEVDEFTCNLFKVYETVRNEGFTQIYLYFYIQQAF</sequence>
<dbReference type="GO" id="GO:0043295">
    <property type="term" value="F:glutathione binding"/>
    <property type="evidence" value="ECO:0007669"/>
    <property type="project" value="TreeGrafter"/>
</dbReference>
<dbReference type="GO" id="GO:0004363">
    <property type="term" value="F:glutathione synthase activity"/>
    <property type="evidence" value="ECO:0007669"/>
    <property type="project" value="InterPro"/>
</dbReference>
<dbReference type="OrthoDB" id="2020073at2759"/>
<keyword evidence="2" id="KW-1185">Reference proteome</keyword>
<dbReference type="AlphaFoldDB" id="A0A6G0TQK8"/>
<reference evidence="1 2" key="1">
    <citation type="submission" date="2019-08" db="EMBL/GenBank/DDBJ databases">
        <title>The genome of the soybean aphid Biotype 1, its phylome, world population structure and adaptation to the North American continent.</title>
        <authorList>
            <person name="Giordano R."/>
            <person name="Donthu R.K."/>
            <person name="Hernandez A.G."/>
            <person name="Wright C.L."/>
            <person name="Zimin A.V."/>
        </authorList>
    </citation>
    <scope>NUCLEOTIDE SEQUENCE [LARGE SCALE GENOMIC DNA]</scope>
    <source>
        <tissue evidence="1">Whole aphids</tissue>
    </source>
</reference>
<gene>
    <name evidence="1" type="ORF">AGLY_006270</name>
</gene>
<dbReference type="SUPFAM" id="SSF56059">
    <property type="entry name" value="Glutathione synthetase ATP-binding domain-like"/>
    <property type="match status" value="1"/>
</dbReference>
<dbReference type="PANTHER" id="PTHR11130:SF0">
    <property type="entry name" value="GLUTATHIONE SYNTHETASE"/>
    <property type="match status" value="1"/>
</dbReference>
<proteinExistence type="predicted"/>
<evidence type="ECO:0000313" key="2">
    <source>
        <dbReference type="Proteomes" id="UP000475862"/>
    </source>
</evidence>
<organism evidence="1 2">
    <name type="scientific">Aphis glycines</name>
    <name type="common">Soybean aphid</name>
    <dbReference type="NCBI Taxonomy" id="307491"/>
    <lineage>
        <taxon>Eukaryota</taxon>
        <taxon>Metazoa</taxon>
        <taxon>Ecdysozoa</taxon>
        <taxon>Arthropoda</taxon>
        <taxon>Hexapoda</taxon>
        <taxon>Insecta</taxon>
        <taxon>Pterygota</taxon>
        <taxon>Neoptera</taxon>
        <taxon>Paraneoptera</taxon>
        <taxon>Hemiptera</taxon>
        <taxon>Sternorrhyncha</taxon>
        <taxon>Aphidomorpha</taxon>
        <taxon>Aphidoidea</taxon>
        <taxon>Aphididae</taxon>
        <taxon>Aphidini</taxon>
        <taxon>Aphis</taxon>
        <taxon>Aphis</taxon>
    </lineage>
</organism>
<dbReference type="GO" id="GO:0005524">
    <property type="term" value="F:ATP binding"/>
    <property type="evidence" value="ECO:0007669"/>
    <property type="project" value="InterPro"/>
</dbReference>
<protein>
    <submittedName>
        <fullName evidence="1">Uncharacterized protein</fullName>
    </submittedName>
</protein>
<dbReference type="PANTHER" id="PTHR11130">
    <property type="entry name" value="GLUTATHIONE SYNTHETASE"/>
    <property type="match status" value="1"/>
</dbReference>
<dbReference type="InterPro" id="IPR005615">
    <property type="entry name" value="Glutathione_synthase"/>
</dbReference>
<dbReference type="Proteomes" id="UP000475862">
    <property type="component" value="Unassembled WGS sequence"/>
</dbReference>
<dbReference type="Pfam" id="PF03917">
    <property type="entry name" value="GSH_synth_ATP"/>
    <property type="match status" value="1"/>
</dbReference>
<comment type="caution">
    <text evidence="1">The sequence shown here is derived from an EMBL/GenBank/DDBJ whole genome shotgun (WGS) entry which is preliminary data.</text>
</comment>
<dbReference type="EMBL" id="VYZN01000018">
    <property type="protein sequence ID" value="KAE9537247.1"/>
    <property type="molecule type" value="Genomic_DNA"/>
</dbReference>
<accession>A0A6G0TQK8</accession>